<dbReference type="EMBL" id="OCSU01000003">
    <property type="protein sequence ID" value="SOE88707.1"/>
    <property type="molecule type" value="Genomic_DNA"/>
</dbReference>
<evidence type="ECO:0000313" key="4">
    <source>
        <dbReference type="EMBL" id="SOE88707.1"/>
    </source>
</evidence>
<dbReference type="GO" id="GO:0016757">
    <property type="term" value="F:glycosyltransferase activity"/>
    <property type="evidence" value="ECO:0007669"/>
    <property type="project" value="InterPro"/>
</dbReference>
<evidence type="ECO:0000256" key="1">
    <source>
        <dbReference type="ARBA" id="ARBA00022679"/>
    </source>
</evidence>
<dbReference type="AlphaFoldDB" id="A0A7Z7N6B6"/>
<proteinExistence type="predicted"/>
<comment type="caution">
    <text evidence="4">The sequence shown here is derived from an EMBL/GenBank/DDBJ whole genome shotgun (WGS) entry which is preliminary data.</text>
</comment>
<dbReference type="Proteomes" id="UP000219522">
    <property type="component" value="Unassembled WGS sequence"/>
</dbReference>
<keyword evidence="5" id="KW-1185">Reference proteome</keyword>
<accession>A0A7Z7N6B6</accession>
<gene>
    <name evidence="4" type="ORF">SAMN05446927_7329</name>
</gene>
<evidence type="ECO:0000259" key="2">
    <source>
        <dbReference type="Pfam" id="PF00534"/>
    </source>
</evidence>
<protein>
    <submittedName>
        <fullName evidence="4">Glycosyltransferase involved in cell wall bisynthesis</fullName>
    </submittedName>
</protein>
<dbReference type="Gene3D" id="3.40.50.2000">
    <property type="entry name" value="Glycogen Phosphorylase B"/>
    <property type="match status" value="2"/>
</dbReference>
<dbReference type="Pfam" id="PF13579">
    <property type="entry name" value="Glyco_trans_4_4"/>
    <property type="match status" value="1"/>
</dbReference>
<name>A0A7Z7N6B6_9BURK</name>
<dbReference type="InterPro" id="IPR001296">
    <property type="entry name" value="Glyco_trans_1"/>
</dbReference>
<keyword evidence="1 4" id="KW-0808">Transferase</keyword>
<feature type="domain" description="Glycosyltransferase subfamily 4-like N-terminal" evidence="3">
    <location>
        <begin position="53"/>
        <end position="178"/>
    </location>
</feature>
<organism evidence="4 5">
    <name type="scientific">Caballeronia arationis</name>
    <dbReference type="NCBI Taxonomy" id="1777142"/>
    <lineage>
        <taxon>Bacteria</taxon>
        <taxon>Pseudomonadati</taxon>
        <taxon>Pseudomonadota</taxon>
        <taxon>Betaproteobacteria</taxon>
        <taxon>Burkholderiales</taxon>
        <taxon>Burkholderiaceae</taxon>
        <taxon>Caballeronia</taxon>
    </lineage>
</organism>
<evidence type="ECO:0000259" key="3">
    <source>
        <dbReference type="Pfam" id="PF13579"/>
    </source>
</evidence>
<dbReference type="PANTHER" id="PTHR46401">
    <property type="entry name" value="GLYCOSYLTRANSFERASE WBBK-RELATED"/>
    <property type="match status" value="1"/>
</dbReference>
<dbReference type="GO" id="GO:0009103">
    <property type="term" value="P:lipopolysaccharide biosynthetic process"/>
    <property type="evidence" value="ECO:0007669"/>
    <property type="project" value="TreeGrafter"/>
</dbReference>
<evidence type="ECO:0000313" key="5">
    <source>
        <dbReference type="Proteomes" id="UP000219522"/>
    </source>
</evidence>
<dbReference type="Pfam" id="PF00534">
    <property type="entry name" value="Glycos_transf_1"/>
    <property type="match status" value="1"/>
</dbReference>
<sequence>MDAISKSLLNKSGPLEETTRTRVVWFLGPRPASWNGVMRYSLDCLEIMKTFDDFTVESIDIPAAPRSLKRYWTHFVLYPLRAMLAARSADLIVLYQEDMAYMIPFVRLARGKVCIVMHHVIFPDRTRGIVETLKARYMRMLQPLIAKADLVVSTTGVTVSDGIEELGIRPDRIELVPNAFDERIVPIDAGVRQRAREHLREKLGVAIGDEAVFLNVGTDETRKNNAAVFRALAELGRKDVMMLRVGKAQNAANRKECADIARDAGIKAHFIEGASDEDLAFCYQAADAYVSPTLHEGFGRTVIEAQLVGLPVIASDLPVYRFTMADSFLAVSEPTQTAGWRREIERILKDEQLRRTLAQSGRANARRFSSAAVSADLHRALRRATQQQV</sequence>
<feature type="domain" description="Glycosyl transferase family 1" evidence="2">
    <location>
        <begin position="208"/>
        <end position="362"/>
    </location>
</feature>
<dbReference type="PANTHER" id="PTHR46401:SF2">
    <property type="entry name" value="GLYCOSYLTRANSFERASE WBBK-RELATED"/>
    <property type="match status" value="1"/>
</dbReference>
<reference evidence="4 5" key="1">
    <citation type="submission" date="2017-09" db="EMBL/GenBank/DDBJ databases">
        <authorList>
            <person name="Varghese N."/>
            <person name="Submissions S."/>
        </authorList>
    </citation>
    <scope>NUCLEOTIDE SEQUENCE [LARGE SCALE GENOMIC DNA]</scope>
    <source>
        <strain evidence="4 5">OK806</strain>
    </source>
</reference>
<dbReference type="SUPFAM" id="SSF53756">
    <property type="entry name" value="UDP-Glycosyltransferase/glycogen phosphorylase"/>
    <property type="match status" value="1"/>
</dbReference>
<dbReference type="InterPro" id="IPR028098">
    <property type="entry name" value="Glyco_trans_4-like_N"/>
</dbReference>